<evidence type="ECO:0000256" key="1">
    <source>
        <dbReference type="ARBA" id="ARBA00022516"/>
    </source>
</evidence>
<dbReference type="EMBL" id="CAEZSX010000006">
    <property type="protein sequence ID" value="CAB4547628.1"/>
    <property type="molecule type" value="Genomic_DNA"/>
</dbReference>
<gene>
    <name evidence="9" type="ORF">UFOPK1537_00089</name>
</gene>
<dbReference type="Gene3D" id="3.90.470.20">
    <property type="entry name" value="4'-phosphopantetheinyl transferase domain"/>
    <property type="match status" value="1"/>
</dbReference>
<dbReference type="InterPro" id="IPR002582">
    <property type="entry name" value="ACPS"/>
</dbReference>
<evidence type="ECO:0000256" key="4">
    <source>
        <dbReference type="ARBA" id="ARBA00022832"/>
    </source>
</evidence>
<dbReference type="GO" id="GO:0008897">
    <property type="term" value="F:holo-[acyl-carrier-protein] synthase activity"/>
    <property type="evidence" value="ECO:0007669"/>
    <property type="project" value="InterPro"/>
</dbReference>
<feature type="domain" description="4'-phosphopantetheinyl transferase" evidence="8">
    <location>
        <begin position="4"/>
        <end position="96"/>
    </location>
</feature>
<sequence>MILGIGVDLVDISRFEKAINQTPKLKNRLFTENERQLATQSLAARFAAKEALIKAVGKAKGLSFQGVSVVKDQEGKPSFELTGETEQTIKSHGIESLHLSLSHDGNMAIAYVVAEGAK</sequence>
<dbReference type="GO" id="GO:0006633">
    <property type="term" value="P:fatty acid biosynthetic process"/>
    <property type="evidence" value="ECO:0007669"/>
    <property type="project" value="UniProtKB-KW"/>
</dbReference>
<dbReference type="SUPFAM" id="SSF56214">
    <property type="entry name" value="4'-phosphopantetheinyl transferase"/>
    <property type="match status" value="1"/>
</dbReference>
<dbReference type="InterPro" id="IPR037143">
    <property type="entry name" value="4-PPantetheinyl_Trfase_dom_sf"/>
</dbReference>
<keyword evidence="6" id="KW-0443">Lipid metabolism</keyword>
<keyword evidence="1" id="KW-0444">Lipid biosynthesis</keyword>
<evidence type="ECO:0000256" key="5">
    <source>
        <dbReference type="ARBA" id="ARBA00022842"/>
    </source>
</evidence>
<keyword evidence="4" id="KW-0276">Fatty acid metabolism</keyword>
<evidence type="ECO:0000256" key="2">
    <source>
        <dbReference type="ARBA" id="ARBA00022679"/>
    </source>
</evidence>
<evidence type="ECO:0000256" key="6">
    <source>
        <dbReference type="ARBA" id="ARBA00023098"/>
    </source>
</evidence>
<keyword evidence="3" id="KW-0479">Metal-binding</keyword>
<reference evidence="9" key="1">
    <citation type="submission" date="2020-05" db="EMBL/GenBank/DDBJ databases">
        <authorList>
            <person name="Chiriac C."/>
            <person name="Salcher M."/>
            <person name="Ghai R."/>
            <person name="Kavagutti S V."/>
        </authorList>
    </citation>
    <scope>NUCLEOTIDE SEQUENCE</scope>
</reference>
<evidence type="ECO:0000313" key="9">
    <source>
        <dbReference type="EMBL" id="CAB4547628.1"/>
    </source>
</evidence>
<dbReference type="AlphaFoldDB" id="A0A6J6CC40"/>
<evidence type="ECO:0000256" key="3">
    <source>
        <dbReference type="ARBA" id="ARBA00022723"/>
    </source>
</evidence>
<dbReference type="Pfam" id="PF01648">
    <property type="entry name" value="ACPS"/>
    <property type="match status" value="1"/>
</dbReference>
<evidence type="ECO:0000256" key="7">
    <source>
        <dbReference type="ARBA" id="ARBA00023160"/>
    </source>
</evidence>
<dbReference type="InterPro" id="IPR008278">
    <property type="entry name" value="4-PPantetheinyl_Trfase_dom"/>
</dbReference>
<accession>A0A6J6CC40</accession>
<keyword evidence="2" id="KW-0808">Transferase</keyword>
<dbReference type="NCBIfam" id="NF000832">
    <property type="entry name" value="PRK00070.3-2"/>
    <property type="match status" value="1"/>
</dbReference>
<organism evidence="9">
    <name type="scientific">freshwater metagenome</name>
    <dbReference type="NCBI Taxonomy" id="449393"/>
    <lineage>
        <taxon>unclassified sequences</taxon>
        <taxon>metagenomes</taxon>
        <taxon>ecological metagenomes</taxon>
    </lineage>
</organism>
<dbReference type="NCBIfam" id="TIGR00556">
    <property type="entry name" value="pantethn_trn"/>
    <property type="match status" value="1"/>
</dbReference>
<protein>
    <submittedName>
        <fullName evidence="9">Unannotated protein</fullName>
    </submittedName>
</protein>
<dbReference type="HAMAP" id="MF_00101">
    <property type="entry name" value="AcpS"/>
    <property type="match status" value="1"/>
</dbReference>
<name>A0A6J6CC40_9ZZZZ</name>
<dbReference type="GO" id="GO:0000287">
    <property type="term" value="F:magnesium ion binding"/>
    <property type="evidence" value="ECO:0007669"/>
    <property type="project" value="InterPro"/>
</dbReference>
<evidence type="ECO:0000259" key="8">
    <source>
        <dbReference type="Pfam" id="PF01648"/>
    </source>
</evidence>
<keyword evidence="7" id="KW-0275">Fatty acid biosynthesis</keyword>
<dbReference type="NCBIfam" id="TIGR00516">
    <property type="entry name" value="acpS"/>
    <property type="match status" value="1"/>
</dbReference>
<keyword evidence="5" id="KW-0460">Magnesium</keyword>
<dbReference type="InterPro" id="IPR004568">
    <property type="entry name" value="Ppantetheine-prot_Trfase_dom"/>
</dbReference>
<proteinExistence type="inferred from homology"/>